<dbReference type="Gene3D" id="3.40.50.720">
    <property type="entry name" value="NAD(P)-binding Rossmann-like Domain"/>
    <property type="match status" value="1"/>
</dbReference>
<dbReference type="GO" id="GO:0016491">
    <property type="term" value="F:oxidoreductase activity"/>
    <property type="evidence" value="ECO:0007669"/>
    <property type="project" value="UniProtKB-KW"/>
</dbReference>
<sequence>MAAGHRVIAASRNPSKTPEAVAKIESGSDGKWMKLDVSADDLEQQLDACVQVYGTIDVLVNNAGYATGGALEDVTLTSVRAQVETNLFGPVRTMKALIPHMRERGTGTIVNVTSTEGISAAPGISMYGASKHPLEAVSEALQGELAPFGIRMLVVEPGGMRTSFLHPEKVAENLPPISAPYKGTMVQCVLDAVLTQHGAQMLDPERSAKRIVEAVDGGGEGWPENCIGTLTYACPWDNVKAMEGI</sequence>
<organism evidence="4 5">
    <name type="scientific">Oleoguttula mirabilis</name>
    <dbReference type="NCBI Taxonomy" id="1507867"/>
    <lineage>
        <taxon>Eukaryota</taxon>
        <taxon>Fungi</taxon>
        <taxon>Dikarya</taxon>
        <taxon>Ascomycota</taxon>
        <taxon>Pezizomycotina</taxon>
        <taxon>Dothideomycetes</taxon>
        <taxon>Dothideomycetidae</taxon>
        <taxon>Mycosphaerellales</taxon>
        <taxon>Teratosphaeriaceae</taxon>
        <taxon>Oleoguttula</taxon>
    </lineage>
</organism>
<gene>
    <name evidence="4" type="ORF">LTR36_000285</name>
</gene>
<dbReference type="InterPro" id="IPR002347">
    <property type="entry name" value="SDR_fam"/>
</dbReference>
<evidence type="ECO:0000313" key="4">
    <source>
        <dbReference type="EMBL" id="KAK4550706.1"/>
    </source>
</evidence>
<keyword evidence="5" id="KW-1185">Reference proteome</keyword>
<keyword evidence="2" id="KW-0560">Oxidoreductase</keyword>
<proteinExistence type="inferred from homology"/>
<accession>A0AAV9JYP3</accession>
<comment type="caution">
    <text evidence="4">The sequence shown here is derived from an EMBL/GenBank/DDBJ whole genome shotgun (WGS) entry which is preliminary data.</text>
</comment>
<name>A0AAV9JYP3_9PEZI</name>
<dbReference type="Proteomes" id="UP001324427">
    <property type="component" value="Unassembled WGS sequence"/>
</dbReference>
<dbReference type="PANTHER" id="PTHR43976:SF16">
    <property type="entry name" value="SHORT-CHAIN DEHYDROGENASE_REDUCTASE FAMILY PROTEIN"/>
    <property type="match status" value="1"/>
</dbReference>
<dbReference type="InterPro" id="IPR036291">
    <property type="entry name" value="NAD(P)-bd_dom_sf"/>
</dbReference>
<dbReference type="PRINTS" id="PR00080">
    <property type="entry name" value="SDRFAMILY"/>
</dbReference>
<comment type="similarity">
    <text evidence="1 3">Belongs to the short-chain dehydrogenases/reductases (SDR) family.</text>
</comment>
<dbReference type="AlphaFoldDB" id="A0AAV9JYP3"/>
<dbReference type="PANTHER" id="PTHR43976">
    <property type="entry name" value="SHORT CHAIN DEHYDROGENASE"/>
    <property type="match status" value="1"/>
</dbReference>
<reference evidence="4 5" key="1">
    <citation type="submission" date="2021-11" db="EMBL/GenBank/DDBJ databases">
        <title>Black yeast isolated from Biological Soil Crust.</title>
        <authorList>
            <person name="Kurbessoian T."/>
        </authorList>
    </citation>
    <scope>NUCLEOTIDE SEQUENCE [LARGE SCALE GENOMIC DNA]</scope>
    <source>
        <strain evidence="4 5">CCFEE 5522</strain>
    </source>
</reference>
<evidence type="ECO:0000256" key="1">
    <source>
        <dbReference type="ARBA" id="ARBA00006484"/>
    </source>
</evidence>
<protein>
    <submittedName>
        <fullName evidence="4">Uncharacterized protein</fullName>
    </submittedName>
</protein>
<dbReference type="SUPFAM" id="SSF51735">
    <property type="entry name" value="NAD(P)-binding Rossmann-fold domains"/>
    <property type="match status" value="1"/>
</dbReference>
<dbReference type="PRINTS" id="PR00081">
    <property type="entry name" value="GDHRDH"/>
</dbReference>
<dbReference type="Pfam" id="PF00106">
    <property type="entry name" value="adh_short"/>
    <property type="match status" value="1"/>
</dbReference>
<evidence type="ECO:0000256" key="2">
    <source>
        <dbReference type="ARBA" id="ARBA00023002"/>
    </source>
</evidence>
<dbReference type="InterPro" id="IPR051911">
    <property type="entry name" value="SDR_oxidoreductase"/>
</dbReference>
<evidence type="ECO:0000256" key="3">
    <source>
        <dbReference type="RuleBase" id="RU000363"/>
    </source>
</evidence>
<dbReference type="EMBL" id="JAVFHQ010000001">
    <property type="protein sequence ID" value="KAK4550706.1"/>
    <property type="molecule type" value="Genomic_DNA"/>
</dbReference>
<evidence type="ECO:0000313" key="5">
    <source>
        <dbReference type="Proteomes" id="UP001324427"/>
    </source>
</evidence>